<dbReference type="OMA" id="CDHYGEN"/>
<proteinExistence type="predicted"/>
<dbReference type="SUPFAM" id="SSF101447">
    <property type="entry name" value="Formin homology 2 domain (FH2 domain)"/>
    <property type="match status" value="1"/>
</dbReference>
<dbReference type="InterPro" id="IPR015425">
    <property type="entry name" value="FH2_Formin"/>
</dbReference>
<dbReference type="KEGG" id="vde:111245007"/>
<dbReference type="PANTHER" id="PTHR46345:SF8">
    <property type="entry name" value="FORMIN 3, ISOFORM B"/>
    <property type="match status" value="1"/>
</dbReference>
<evidence type="ECO:0000313" key="2">
    <source>
        <dbReference type="EnsemblMetazoa" id="XP_022648430"/>
    </source>
</evidence>
<feature type="domain" description="FH2" evidence="1">
    <location>
        <begin position="191"/>
        <end position="581"/>
    </location>
</feature>
<name>A0A7M7J8Z9_VARDE</name>
<organism evidence="2 3">
    <name type="scientific">Varroa destructor</name>
    <name type="common">Honeybee mite</name>
    <dbReference type="NCBI Taxonomy" id="109461"/>
    <lineage>
        <taxon>Eukaryota</taxon>
        <taxon>Metazoa</taxon>
        <taxon>Ecdysozoa</taxon>
        <taxon>Arthropoda</taxon>
        <taxon>Chelicerata</taxon>
        <taxon>Arachnida</taxon>
        <taxon>Acari</taxon>
        <taxon>Parasitiformes</taxon>
        <taxon>Mesostigmata</taxon>
        <taxon>Gamasina</taxon>
        <taxon>Dermanyssoidea</taxon>
        <taxon>Varroidae</taxon>
        <taxon>Varroa</taxon>
    </lineage>
</organism>
<dbReference type="EnsemblMetazoa" id="XM_022792695">
    <property type="protein sequence ID" value="XP_022648430"/>
    <property type="gene ID" value="LOC111245007"/>
</dbReference>
<dbReference type="GeneID" id="111245007"/>
<dbReference type="SMART" id="SM00498">
    <property type="entry name" value="FH2"/>
    <property type="match status" value="1"/>
</dbReference>
<dbReference type="InterPro" id="IPR042201">
    <property type="entry name" value="FH2_Formin_sf"/>
</dbReference>
<accession>A0A7M7J8Z9</accession>
<evidence type="ECO:0000313" key="3">
    <source>
        <dbReference type="Proteomes" id="UP000594260"/>
    </source>
</evidence>
<keyword evidence="3" id="KW-1185">Reference proteome</keyword>
<protein>
    <recommendedName>
        <fullName evidence="1">FH2 domain-containing protein</fullName>
    </recommendedName>
</protein>
<dbReference type="RefSeq" id="XP_022648429.1">
    <property type="nucleotide sequence ID" value="XM_022792694.1"/>
</dbReference>
<evidence type="ECO:0000259" key="1">
    <source>
        <dbReference type="PROSITE" id="PS51444"/>
    </source>
</evidence>
<dbReference type="OrthoDB" id="26518at2759"/>
<dbReference type="EnsemblMetazoa" id="XM_022792696">
    <property type="protein sequence ID" value="XP_022648431"/>
    <property type="gene ID" value="LOC111245007"/>
</dbReference>
<dbReference type="PROSITE" id="PS51444">
    <property type="entry name" value="FH2"/>
    <property type="match status" value="1"/>
</dbReference>
<sequence length="581" mass="64888">MARYVRQDPSELTLHRKHPSRWQSFLRALNGALRPGSRVPQRIVTSTSSTSCDSTPTKTSLITAHSTSPISDTSKPILLRTASMPGVHGQRVLPKGKEIESRSSSTIQTTTSFINMSYGCRSTNPQQLSERTAPMTPVATSKATVPQFPPPLATLSSVPSSPPPPPPPMPIACGAFLPVQKTACSRSEVAFATLPKPSVKMKTVNWDKIPEKDVFAGNDNVWKEVFEDPAMLVGLEGVDWKQLEQLFALAPKKNIRKDLANTKSTLQKISLLDGRRALHVSLGLHRLKMPSQEVIACLEDCDSARLGGERLQILNRILPKEEEIAKMKTFSGDVSSLPACDRFLLELLRLPKVSNLVEALLLKEDFKPLAKSFESSLSNFVQVCNAILNSTSLKSFFRRVLTIGNYINSGSYVGNAAGFRLKDLCKLVELRTCNRKSENEDQLSLLDFVVTTAVDKDPKALYFVEEMVGIEQACRLDLEYMKVTVSEFESSVAKLKILISEKMLPSLEEKLGQFSSEADEDIRKLHKYMDEIDKLSLKMARWFCENPKTFKVSECLNLFHKLCQDVTTAKQIKRKVREQLR</sequence>
<dbReference type="Pfam" id="PF02181">
    <property type="entry name" value="FH2"/>
    <property type="match status" value="1"/>
</dbReference>
<reference evidence="2" key="1">
    <citation type="submission" date="2021-01" db="UniProtKB">
        <authorList>
            <consortium name="EnsemblMetazoa"/>
        </authorList>
    </citation>
    <scope>IDENTIFICATION</scope>
</reference>
<dbReference type="InParanoid" id="A0A7M7J8Z9"/>
<dbReference type="RefSeq" id="XP_022648431.1">
    <property type="nucleotide sequence ID" value="XM_022792696.1"/>
</dbReference>
<dbReference type="EnsemblMetazoa" id="XM_022792694">
    <property type="protein sequence ID" value="XP_022648429"/>
    <property type="gene ID" value="LOC111245007"/>
</dbReference>
<dbReference type="RefSeq" id="XP_022648430.1">
    <property type="nucleotide sequence ID" value="XM_022792695.1"/>
</dbReference>
<dbReference type="AlphaFoldDB" id="A0A7M7J8Z9"/>
<dbReference type="PANTHER" id="PTHR46345">
    <property type="entry name" value="INVERTED FORMIN-2"/>
    <property type="match status" value="1"/>
</dbReference>
<dbReference type="Gene3D" id="1.20.58.2220">
    <property type="entry name" value="Formin, FH2 domain"/>
    <property type="match status" value="1"/>
</dbReference>
<dbReference type="Proteomes" id="UP000594260">
    <property type="component" value="Unplaced"/>
</dbReference>